<keyword evidence="1" id="KW-0472">Membrane</keyword>
<evidence type="ECO:0000313" key="6">
    <source>
        <dbReference type="Proteomes" id="UP000243799"/>
    </source>
</evidence>
<protein>
    <submittedName>
        <fullName evidence="5">Outer membrane protein OmpA</fullName>
    </submittedName>
</protein>
<gene>
    <name evidence="5" type="ORF">SAMN05216266_115125</name>
</gene>
<dbReference type="OrthoDB" id="3555397at2"/>
<feature type="chain" id="PRO_5017352796" evidence="3">
    <location>
        <begin position="20"/>
        <end position="180"/>
    </location>
</feature>
<dbReference type="Proteomes" id="UP000243799">
    <property type="component" value="Unassembled WGS sequence"/>
</dbReference>
<accession>A0A1I1BSE6</accession>
<dbReference type="PROSITE" id="PS51257">
    <property type="entry name" value="PROKAR_LIPOPROTEIN"/>
    <property type="match status" value="1"/>
</dbReference>
<dbReference type="InterPro" id="IPR006665">
    <property type="entry name" value="OmpA-like"/>
</dbReference>
<organism evidence="5 6">
    <name type="scientific">Amycolatopsis marina</name>
    <dbReference type="NCBI Taxonomy" id="490629"/>
    <lineage>
        <taxon>Bacteria</taxon>
        <taxon>Bacillati</taxon>
        <taxon>Actinomycetota</taxon>
        <taxon>Actinomycetes</taxon>
        <taxon>Pseudonocardiales</taxon>
        <taxon>Pseudonocardiaceae</taxon>
        <taxon>Amycolatopsis</taxon>
    </lineage>
</organism>
<reference evidence="6" key="1">
    <citation type="submission" date="2016-10" db="EMBL/GenBank/DDBJ databases">
        <authorList>
            <person name="Varghese N."/>
            <person name="Submissions S."/>
        </authorList>
    </citation>
    <scope>NUCLEOTIDE SEQUENCE [LARGE SCALE GENOMIC DNA]</scope>
    <source>
        <strain evidence="6">CGMCC 4.3568</strain>
    </source>
</reference>
<evidence type="ECO:0000313" key="5">
    <source>
        <dbReference type="EMBL" id="SFB51608.1"/>
    </source>
</evidence>
<dbReference type="RefSeq" id="WP_091675450.1">
    <property type="nucleotide sequence ID" value="NZ_FOKG01000015.1"/>
</dbReference>
<dbReference type="EMBL" id="FOKG01000015">
    <property type="protein sequence ID" value="SFB51608.1"/>
    <property type="molecule type" value="Genomic_DNA"/>
</dbReference>
<dbReference type="Pfam" id="PF00691">
    <property type="entry name" value="OmpA"/>
    <property type="match status" value="1"/>
</dbReference>
<evidence type="ECO:0000256" key="2">
    <source>
        <dbReference type="SAM" id="MobiDB-lite"/>
    </source>
</evidence>
<dbReference type="GO" id="GO:0016020">
    <property type="term" value="C:membrane"/>
    <property type="evidence" value="ECO:0007669"/>
    <property type="project" value="UniProtKB-UniRule"/>
</dbReference>
<keyword evidence="3" id="KW-0732">Signal</keyword>
<dbReference type="SUPFAM" id="SSF103088">
    <property type="entry name" value="OmpA-like"/>
    <property type="match status" value="1"/>
</dbReference>
<sequence length="180" mass="18001">MVRRTAVRGIMIAAFVLAAATGCGDDGGGQVPGAENGAPMTAASAMTEDPASSPASGETGTEDGGAQGGLQAKLDEILQATPITFQPQSAELTDEAKQALGQVAEAASAEQDAKLQVVGTAGYEDADKATKLGQERADAVRDELVAAGVAEDRVEATSKGNEGVLGDAQKAVTVDISVVE</sequence>
<evidence type="ECO:0000259" key="4">
    <source>
        <dbReference type="PROSITE" id="PS51123"/>
    </source>
</evidence>
<evidence type="ECO:0000256" key="3">
    <source>
        <dbReference type="SAM" id="SignalP"/>
    </source>
</evidence>
<feature type="domain" description="OmpA-like" evidence="4">
    <location>
        <begin position="72"/>
        <end position="180"/>
    </location>
</feature>
<name>A0A1I1BSE6_9PSEU</name>
<dbReference type="InterPro" id="IPR036737">
    <property type="entry name" value="OmpA-like_sf"/>
</dbReference>
<feature type="signal peptide" evidence="3">
    <location>
        <begin position="1"/>
        <end position="19"/>
    </location>
</feature>
<dbReference type="STRING" id="490629.SAMN05216266_115125"/>
<proteinExistence type="predicted"/>
<dbReference type="Gene3D" id="3.30.1330.60">
    <property type="entry name" value="OmpA-like domain"/>
    <property type="match status" value="1"/>
</dbReference>
<dbReference type="PROSITE" id="PS51123">
    <property type="entry name" value="OMPA_2"/>
    <property type="match status" value="1"/>
</dbReference>
<evidence type="ECO:0000256" key="1">
    <source>
        <dbReference type="PROSITE-ProRule" id="PRU00473"/>
    </source>
</evidence>
<dbReference type="AlphaFoldDB" id="A0A1I1BSE6"/>
<feature type="region of interest" description="Disordered" evidence="2">
    <location>
        <begin position="30"/>
        <end position="73"/>
    </location>
</feature>
<keyword evidence="6" id="KW-1185">Reference proteome</keyword>